<evidence type="ECO:0000313" key="1">
    <source>
        <dbReference type="EMBL" id="MCS4555715.1"/>
    </source>
</evidence>
<dbReference type="Proteomes" id="UP001201549">
    <property type="component" value="Unassembled WGS sequence"/>
</dbReference>
<dbReference type="RefSeq" id="WP_238895106.1">
    <property type="nucleotide sequence ID" value="NZ_JAKOGG010000002.1"/>
</dbReference>
<name>A0ABT2FHA6_9GAMM</name>
<evidence type="ECO:0000313" key="2">
    <source>
        <dbReference type="Proteomes" id="UP001201549"/>
    </source>
</evidence>
<accession>A0ABT2FHA6</accession>
<gene>
    <name evidence="1" type="ORF">L9G74_04635</name>
</gene>
<comment type="caution">
    <text evidence="1">The sequence shown here is derived from an EMBL/GenBank/DDBJ whole genome shotgun (WGS) entry which is preliminary data.</text>
</comment>
<keyword evidence="2" id="KW-1185">Reference proteome</keyword>
<protein>
    <submittedName>
        <fullName evidence="1">Uncharacterized protein</fullName>
    </submittedName>
</protein>
<organism evidence="1 2">
    <name type="scientific">Shewanella electrica</name>
    <dbReference type="NCBI Taxonomy" id="515560"/>
    <lineage>
        <taxon>Bacteria</taxon>
        <taxon>Pseudomonadati</taxon>
        <taxon>Pseudomonadota</taxon>
        <taxon>Gammaproteobacteria</taxon>
        <taxon>Alteromonadales</taxon>
        <taxon>Shewanellaceae</taxon>
        <taxon>Shewanella</taxon>
    </lineage>
</organism>
<dbReference type="EMBL" id="JAKOGG010000002">
    <property type="protein sequence ID" value="MCS4555715.1"/>
    <property type="molecule type" value="Genomic_DNA"/>
</dbReference>
<proteinExistence type="predicted"/>
<reference evidence="2" key="1">
    <citation type="submission" date="2023-07" db="EMBL/GenBank/DDBJ databases">
        <title>Shewanella mangrovi sp. nov., an acetaldehyde- degrading bacterium isolated from mangrove sediment.</title>
        <authorList>
            <person name="Liu Y."/>
        </authorList>
    </citation>
    <scope>NUCLEOTIDE SEQUENCE [LARGE SCALE GENOMIC DNA]</scope>
    <source>
        <strain evidence="2">C32</strain>
    </source>
</reference>
<sequence>MTTKAQALAYFEQMGFPAFFQRLYAGEYAKDDITILVGCPEEYFLMTDAEQAAYSQGVLMPVIADADFSTMVFHHPQQQCFIELFTEDGAVRQEYANYRQLMFAIFCRAYDCFEDEPEAVVNICQQFQLTASETQHWLQFLTTDNSANYDEFEAAKAAFMASIIE</sequence>